<dbReference type="EMBL" id="WNHQ01002282">
    <property type="protein sequence ID" value="MTV75532.1"/>
    <property type="molecule type" value="Genomic_DNA"/>
</dbReference>
<feature type="non-terminal residue" evidence="1">
    <location>
        <position position="1"/>
    </location>
</feature>
<evidence type="ECO:0000313" key="2">
    <source>
        <dbReference type="Proteomes" id="UP000483094"/>
    </source>
</evidence>
<dbReference type="AlphaFoldDB" id="A0A6G2DGV3"/>
<proteinExistence type="predicted"/>
<accession>A0A6G2DGV3</accession>
<dbReference type="Proteomes" id="UP000483094">
    <property type="component" value="Unassembled WGS sequence"/>
</dbReference>
<gene>
    <name evidence="1" type="ORF">GM540_16485</name>
</gene>
<comment type="caution">
    <text evidence="1">The sequence shown here is derived from an EMBL/GenBank/DDBJ whole genome shotgun (WGS) entry which is preliminary data.</text>
</comment>
<protein>
    <submittedName>
        <fullName evidence="1">DUF4233 domain-containing protein</fullName>
    </submittedName>
</protein>
<reference evidence="1 2" key="1">
    <citation type="submission" date="2019-11" db="EMBL/GenBank/DDBJ databases">
        <title>Growth characteristics of pneumococcus vary with the chemical composition of the capsule and with environmental conditions.</title>
        <authorList>
            <person name="Tothpal A."/>
            <person name="Desobry K."/>
            <person name="Joshi S."/>
            <person name="Wyllie A.L."/>
            <person name="Weinberger D.M."/>
        </authorList>
    </citation>
    <scope>NUCLEOTIDE SEQUENCE [LARGE SCALE GENOMIC DNA]</scope>
    <source>
        <strain evidence="2">pnumococcus19F</strain>
    </source>
</reference>
<evidence type="ECO:0000313" key="1">
    <source>
        <dbReference type="EMBL" id="MTV75532.1"/>
    </source>
</evidence>
<organism evidence="1 2">
    <name type="scientific">Streptococcus pneumoniae</name>
    <dbReference type="NCBI Taxonomy" id="1313"/>
    <lineage>
        <taxon>Bacteria</taxon>
        <taxon>Bacillati</taxon>
        <taxon>Bacillota</taxon>
        <taxon>Bacilli</taxon>
        <taxon>Lactobacillales</taxon>
        <taxon>Streptococcaceae</taxon>
        <taxon>Streptococcus</taxon>
    </lineage>
</organism>
<name>A0A6G2DGV3_STREE</name>
<sequence length="26" mass="2919">IKGGAMDVENAHRDRLEAAWEAEHGR</sequence>